<evidence type="ECO:0000313" key="2">
    <source>
        <dbReference type="Proteomes" id="UP000182034"/>
    </source>
</evidence>
<gene>
    <name evidence="1" type="ORF">SAMN05216324_1045</name>
</gene>
<sequence length="200" mass="23134">MYFKSMKNIVLIISVLAGILTYSQQKEIQHHFVQVREELGDLNKDGLKDKVTISMDTIDAEQPLKLEIFFQQPNKKFKLIVSSTEIMNPQYPNGKYGGDQVPDVFIEDGYFILYSEIKDVKNQHKFLFNNGKFELINLAKVSWDGKNTTTETEFDLIKGTRTEIAQLLGSDKTIKKNERKINIKPLPTIQTLRKFDNQLE</sequence>
<proteinExistence type="predicted"/>
<name>A0A1K2IKS7_9FLAO</name>
<accession>A0A1K2IKS7</accession>
<dbReference type="EMBL" id="FPKW01000004">
    <property type="protein sequence ID" value="SFZ92824.1"/>
    <property type="molecule type" value="Genomic_DNA"/>
</dbReference>
<dbReference type="STRING" id="1612149.SAMN05216324_1045"/>
<protein>
    <submittedName>
        <fullName evidence="1">Uncharacterized protein</fullName>
    </submittedName>
</protein>
<organism evidence="1 2">
    <name type="scientific">Chryseobacterium limigenitum</name>
    <dbReference type="NCBI Taxonomy" id="1612149"/>
    <lineage>
        <taxon>Bacteria</taxon>
        <taxon>Pseudomonadati</taxon>
        <taxon>Bacteroidota</taxon>
        <taxon>Flavobacteriia</taxon>
        <taxon>Flavobacteriales</taxon>
        <taxon>Weeksellaceae</taxon>
        <taxon>Chryseobacterium group</taxon>
        <taxon>Chryseobacterium</taxon>
    </lineage>
</organism>
<dbReference type="Proteomes" id="UP000182034">
    <property type="component" value="Unassembled WGS sequence"/>
</dbReference>
<reference evidence="2" key="1">
    <citation type="submission" date="2016-10" db="EMBL/GenBank/DDBJ databases">
        <authorList>
            <person name="Varghese N."/>
            <person name="Submissions S."/>
        </authorList>
    </citation>
    <scope>NUCLEOTIDE SEQUENCE [LARGE SCALE GENOMIC DNA]</scope>
    <source>
        <strain evidence="2">SUR2</strain>
    </source>
</reference>
<dbReference type="AlphaFoldDB" id="A0A1K2IKS7"/>
<evidence type="ECO:0000313" key="1">
    <source>
        <dbReference type="EMBL" id="SFZ92824.1"/>
    </source>
</evidence>
<keyword evidence="2" id="KW-1185">Reference proteome</keyword>